<dbReference type="EMBL" id="JBHUMM010000041">
    <property type="protein sequence ID" value="MFD2672508.1"/>
    <property type="molecule type" value="Genomic_DNA"/>
</dbReference>
<proteinExistence type="predicted"/>
<name>A0ABW5RC43_9BACL</name>
<protein>
    <submittedName>
        <fullName evidence="3">Condensation domain-containing protein</fullName>
    </submittedName>
</protein>
<comment type="caution">
    <text evidence="3">The sequence shown here is derived from an EMBL/GenBank/DDBJ whole genome shotgun (WGS) entry which is preliminary data.</text>
</comment>
<feature type="domain" description="Condensation" evidence="2">
    <location>
        <begin position="1"/>
        <end position="122"/>
    </location>
</feature>
<dbReference type="PANTHER" id="PTHR45527:SF1">
    <property type="entry name" value="FATTY ACID SYNTHASE"/>
    <property type="match status" value="1"/>
</dbReference>
<dbReference type="Pfam" id="PF00668">
    <property type="entry name" value="Condensation"/>
    <property type="match status" value="1"/>
</dbReference>
<evidence type="ECO:0000313" key="4">
    <source>
        <dbReference type="Proteomes" id="UP001597497"/>
    </source>
</evidence>
<dbReference type="Gene3D" id="3.30.559.10">
    <property type="entry name" value="Chloramphenicol acetyltransferase-like domain"/>
    <property type="match status" value="1"/>
</dbReference>
<dbReference type="RefSeq" id="WP_379930074.1">
    <property type="nucleotide sequence ID" value="NZ_JBHUMM010000041.1"/>
</dbReference>
<dbReference type="SUPFAM" id="SSF52777">
    <property type="entry name" value="CoA-dependent acyltransferases"/>
    <property type="match status" value="1"/>
</dbReference>
<gene>
    <name evidence="3" type="ORF">ACFSUC_13135</name>
</gene>
<dbReference type="Proteomes" id="UP001597497">
    <property type="component" value="Unassembled WGS sequence"/>
</dbReference>
<sequence length="186" mass="21476">DYPYEQLIERLKIKRDLGRNPLFDTMFAMQNMAQSELDLGSLKLSDVPAERQVSKFDLSLTVTLEGDGMRLDVEYATALFQRETAARLAQHYVQVLRHIVAQPAQRLQHIELLTEQERQEIVHVFNESGKRNAEQAGGCWNRTIPELFAEQVALYPDELALVEANRHLTYRQLDAKAERLAQQLRD</sequence>
<keyword evidence="4" id="KW-1185">Reference proteome</keyword>
<reference evidence="4" key="1">
    <citation type="journal article" date="2019" name="Int. J. Syst. Evol. Microbiol.">
        <title>The Global Catalogue of Microorganisms (GCM) 10K type strain sequencing project: providing services to taxonomists for standard genome sequencing and annotation.</title>
        <authorList>
            <consortium name="The Broad Institute Genomics Platform"/>
            <consortium name="The Broad Institute Genome Sequencing Center for Infectious Disease"/>
            <person name="Wu L."/>
            <person name="Ma J."/>
        </authorList>
    </citation>
    <scope>NUCLEOTIDE SEQUENCE [LARGE SCALE GENOMIC DNA]</scope>
    <source>
        <strain evidence="4">KCTC 33676</strain>
    </source>
</reference>
<feature type="non-terminal residue" evidence="3">
    <location>
        <position position="1"/>
    </location>
</feature>
<dbReference type="Gene3D" id="3.30.559.30">
    <property type="entry name" value="Nonribosomal peptide synthetase, condensation domain"/>
    <property type="match status" value="1"/>
</dbReference>
<dbReference type="SUPFAM" id="SSF56801">
    <property type="entry name" value="Acetyl-CoA synthetase-like"/>
    <property type="match status" value="1"/>
</dbReference>
<feature type="non-terminal residue" evidence="3">
    <location>
        <position position="186"/>
    </location>
</feature>
<accession>A0ABW5RC43</accession>
<dbReference type="InterPro" id="IPR023213">
    <property type="entry name" value="CAT-like_dom_sf"/>
</dbReference>
<dbReference type="InterPro" id="IPR001242">
    <property type="entry name" value="Condensation_dom"/>
</dbReference>
<evidence type="ECO:0000259" key="2">
    <source>
        <dbReference type="Pfam" id="PF00668"/>
    </source>
</evidence>
<dbReference type="PANTHER" id="PTHR45527">
    <property type="entry name" value="NONRIBOSOMAL PEPTIDE SYNTHETASE"/>
    <property type="match status" value="1"/>
</dbReference>
<evidence type="ECO:0000313" key="3">
    <source>
        <dbReference type="EMBL" id="MFD2672508.1"/>
    </source>
</evidence>
<keyword evidence="1" id="KW-0677">Repeat</keyword>
<dbReference type="Gene3D" id="3.40.50.980">
    <property type="match status" value="1"/>
</dbReference>
<evidence type="ECO:0000256" key="1">
    <source>
        <dbReference type="ARBA" id="ARBA00022737"/>
    </source>
</evidence>
<organism evidence="3 4">
    <name type="scientific">Marinicrinis sediminis</name>
    <dbReference type="NCBI Taxonomy" id="1652465"/>
    <lineage>
        <taxon>Bacteria</taxon>
        <taxon>Bacillati</taxon>
        <taxon>Bacillota</taxon>
        <taxon>Bacilli</taxon>
        <taxon>Bacillales</taxon>
        <taxon>Paenibacillaceae</taxon>
    </lineage>
</organism>